<sequence>MAQHYNNSNINSNNSSSSSPLLLSSPKNPQQRTWIDYRCVPTGHDIVFINDEESANANNSKFKNSLGRKLYQQLLDEYYEDYFNATPTPTPTPTTTTTSTARIAIRSSTLDEEHNRNLNSSSLYTATIAGGRKAIFYNSIPINERSRIRKKISSRFKKESGGRFIEQHKESLDSSSSSSSPPGSSRSGSSPLPKNKGSPSTTFASPTTACCYYYKKIYTKQRIHDKIDESFHTMPTTITTAPISQQQQQQQWTKVEHAAFIKAIHHYGTSNWKLVSSFVASRSEKQTKDYGYYSFMGGGTNDESYWTIDDYDLLLEKAPFNWKYIDIGWNKDIIRMKLIQKKERQKAAANKLKANRKLTSSPTKKNKSTIATTTTNNNVAAASSAKVRPNYERATATATTTSQQQQQQQQQQQHLYPYQQHQQLQQLQQQQFNPHQLLYQQMLQRQFHPHRQQQQQQQQHPLHSTNAFVLNSNYLGYTNTNTTTTNTNNNNNNLLIQNNPPPPPNLAPPLPHEVAAEVIDQQQQQQHQEEQDIISISSGDDDDDDNNSQQHQEVQQDIIEIVDSSDDDDNGKDNDSDNDNDTLDGGNDDAFARNHDGSLDLCNDRYPSKWDPTHPKIAKVLSTYEEKFIAEFPDGLSPGIADSPVKCINSVVQFCDGYPKWKQSYPVIMAIAANDVIRLKYLINLDVESIHKKMDTDGIASGPGDWASYLGRLHCFIVLLKAGLNPWEDHVWADAEKENIIPLLELKADLELVNLEACSPSAALTTENNDEEISSSTNYDEKSPVDDGKLEGEGEVVVCEQEENEGVRLVPESTNPTDIIHPPRHINTNNYLKIQHLLQRTLTSAANTTAAAVLDPMLYEIGNSPYEGNRCAETGENDLDELKKLMEPVVVGGPPKMNPKLEPLFGDTLADANVKARIEILKQPNVLFDSSWKEGKIGNADLGWIPSRQLLLCLQEENFGDAKFGTESTIQTIVRELDCFELTMEALKFWNLKYEFPILASNKNEEAFWFKDKSQRLNCWKCQIFVARTYATLQILKKNKKSDKIKPSLMRKIKAYLGIMNDHVNSNVAEHKRLLEKKDEKKKLKVKITTTTVKTMKKKKPVGSKAKKMGLEPTKKAAPVKPKKKKLQKMAGPKTTGLDGEDCEQPILDFSIRSRSNHAKRKIGIKKLPPHKTKTRVMKHKLKRPPPSSSNRKNNITATATTASSSSQARKSKTRTNIKTVVASTNKNKKNVKGNTGATAATNTIRRTAAAAAAVVHPFATAVRSSHPQPEFESSEPTARRQYKNVIDGTCEERESILITGFSIIEKQLSQMTNMMNFFEQQLQPENQYIFKQEIRDNVLDERREREREQREREQKKQSRKVFNSTKDIKKKKKRKKGNM</sequence>
<dbReference type="GO" id="GO:0071039">
    <property type="term" value="P:nuclear polyadenylation-dependent CUT catabolic process"/>
    <property type="evidence" value="ECO:0007669"/>
    <property type="project" value="TreeGrafter"/>
</dbReference>
<dbReference type="GO" id="GO:0071031">
    <property type="term" value="P:nuclear mRNA surveillance of mRNA 3'-end processing"/>
    <property type="evidence" value="ECO:0007669"/>
    <property type="project" value="TreeGrafter"/>
</dbReference>
<dbReference type="GO" id="GO:0071036">
    <property type="term" value="P:nuclear polyadenylation-dependent snoRNA catabolic process"/>
    <property type="evidence" value="ECO:0007669"/>
    <property type="project" value="TreeGrafter"/>
</dbReference>
<feature type="region of interest" description="Disordered" evidence="4">
    <location>
        <begin position="348"/>
        <end position="414"/>
    </location>
</feature>
<evidence type="ECO:0000313" key="7">
    <source>
        <dbReference type="Proteomes" id="UP000095751"/>
    </source>
</evidence>
<dbReference type="Gene3D" id="1.10.10.60">
    <property type="entry name" value="Homeodomain-like"/>
    <property type="match status" value="1"/>
</dbReference>
<dbReference type="PROSITE" id="PS50090">
    <property type="entry name" value="MYB_LIKE"/>
    <property type="match status" value="1"/>
</dbReference>
<dbReference type="KEGG" id="fcy:FRACYDRAFT_238519"/>
<evidence type="ECO:0000259" key="5">
    <source>
        <dbReference type="PROSITE" id="PS50090"/>
    </source>
</evidence>
<feature type="compositionally biased region" description="Low complexity" evidence="4">
    <location>
        <begin position="478"/>
        <end position="498"/>
    </location>
</feature>
<feature type="compositionally biased region" description="Low complexity" evidence="4">
    <location>
        <begin position="368"/>
        <end position="386"/>
    </location>
</feature>
<feature type="region of interest" description="Disordered" evidence="4">
    <location>
        <begin position="1343"/>
        <end position="1380"/>
    </location>
</feature>
<dbReference type="OrthoDB" id="118550at2759"/>
<feature type="compositionally biased region" description="Basic and acidic residues" evidence="4">
    <location>
        <begin position="1343"/>
        <end position="1357"/>
    </location>
</feature>
<feature type="compositionally biased region" description="Basic and acidic residues" evidence="4">
    <location>
        <begin position="779"/>
        <end position="789"/>
    </location>
</feature>
<evidence type="ECO:0000256" key="3">
    <source>
        <dbReference type="ARBA" id="ARBA00023242"/>
    </source>
</evidence>
<comment type="subcellular location">
    <subcellularLocation>
        <location evidence="1">Nucleus</location>
    </subcellularLocation>
</comment>
<dbReference type="InterPro" id="IPR001005">
    <property type="entry name" value="SANT/Myb"/>
</dbReference>
<feature type="compositionally biased region" description="Low complexity" evidence="4">
    <location>
        <begin position="1197"/>
        <end position="1209"/>
    </location>
</feature>
<dbReference type="InterPro" id="IPR009057">
    <property type="entry name" value="Homeodomain-like_sf"/>
</dbReference>
<feature type="region of interest" description="Disordered" evidence="4">
    <location>
        <begin position="153"/>
        <end position="202"/>
    </location>
</feature>
<feature type="region of interest" description="Disordered" evidence="4">
    <location>
        <begin position="763"/>
        <end position="789"/>
    </location>
</feature>
<feature type="compositionally biased region" description="Low complexity" evidence="4">
    <location>
        <begin position="173"/>
        <end position="202"/>
    </location>
</feature>
<feature type="region of interest" description="Disordered" evidence="4">
    <location>
        <begin position="1095"/>
        <end position="1142"/>
    </location>
</feature>
<dbReference type="SUPFAM" id="SSF46689">
    <property type="entry name" value="Homeodomain-like"/>
    <property type="match status" value="1"/>
</dbReference>
<evidence type="ECO:0000313" key="6">
    <source>
        <dbReference type="EMBL" id="OEU18085.1"/>
    </source>
</evidence>
<dbReference type="Proteomes" id="UP000095751">
    <property type="component" value="Unassembled WGS sequence"/>
</dbReference>
<feature type="compositionally biased region" description="Basic residues" evidence="4">
    <location>
        <begin position="1095"/>
        <end position="1108"/>
    </location>
</feature>
<dbReference type="SMART" id="SM00717">
    <property type="entry name" value="SANT"/>
    <property type="match status" value="1"/>
</dbReference>
<feature type="compositionally biased region" description="Pro residues" evidence="4">
    <location>
        <begin position="499"/>
        <end position="511"/>
    </location>
</feature>
<evidence type="ECO:0000256" key="2">
    <source>
        <dbReference type="ARBA" id="ARBA00022737"/>
    </source>
</evidence>
<dbReference type="InterPro" id="IPR051644">
    <property type="entry name" value="TRAMP_AT-DNA-binding"/>
</dbReference>
<organism evidence="6 7">
    <name type="scientific">Fragilariopsis cylindrus CCMP1102</name>
    <dbReference type="NCBI Taxonomy" id="635003"/>
    <lineage>
        <taxon>Eukaryota</taxon>
        <taxon>Sar</taxon>
        <taxon>Stramenopiles</taxon>
        <taxon>Ochrophyta</taxon>
        <taxon>Bacillariophyta</taxon>
        <taxon>Bacillariophyceae</taxon>
        <taxon>Bacillariophycidae</taxon>
        <taxon>Bacillariales</taxon>
        <taxon>Bacillariaceae</taxon>
        <taxon>Fragilariopsis</taxon>
    </lineage>
</organism>
<feature type="region of interest" description="Disordered" evidence="4">
    <location>
        <begin position="1"/>
        <end position="28"/>
    </location>
</feature>
<feature type="domain" description="Myb-like" evidence="5">
    <location>
        <begin position="244"/>
        <end position="290"/>
    </location>
</feature>
<keyword evidence="3" id="KW-0539">Nucleus</keyword>
<dbReference type="PANTHER" id="PTHR46543">
    <property type="entry name" value="ZINC FINGER CCHC DOMAIN-CONTAINING PROTEIN 7"/>
    <property type="match status" value="1"/>
</dbReference>
<dbReference type="CDD" id="cd00167">
    <property type="entry name" value="SANT"/>
    <property type="match status" value="1"/>
</dbReference>
<dbReference type="PANTHER" id="PTHR46543:SF2">
    <property type="entry name" value="AGAP013096-PA"/>
    <property type="match status" value="1"/>
</dbReference>
<protein>
    <recommendedName>
        <fullName evidence="5">Myb-like domain-containing protein</fullName>
    </recommendedName>
</protein>
<dbReference type="GO" id="GO:0003723">
    <property type="term" value="F:RNA binding"/>
    <property type="evidence" value="ECO:0007669"/>
    <property type="project" value="TreeGrafter"/>
</dbReference>
<dbReference type="EMBL" id="KV784357">
    <property type="protein sequence ID" value="OEU18085.1"/>
    <property type="molecule type" value="Genomic_DNA"/>
</dbReference>
<dbReference type="GO" id="GO:0031499">
    <property type="term" value="C:TRAMP complex"/>
    <property type="evidence" value="ECO:0007669"/>
    <property type="project" value="TreeGrafter"/>
</dbReference>
<feature type="compositionally biased region" description="Basic residues" evidence="4">
    <location>
        <begin position="1369"/>
        <end position="1380"/>
    </location>
</feature>
<feature type="compositionally biased region" description="Low complexity" evidence="4">
    <location>
        <begin position="403"/>
        <end position="414"/>
    </location>
</feature>
<dbReference type="InParanoid" id="A0A1E7FJ77"/>
<feature type="region of interest" description="Disordered" evidence="4">
    <location>
        <begin position="1154"/>
        <end position="1215"/>
    </location>
</feature>
<name>A0A1E7FJ77_9STRA</name>
<feature type="region of interest" description="Disordered" evidence="4">
    <location>
        <begin position="478"/>
        <end position="591"/>
    </location>
</feature>
<reference evidence="6 7" key="1">
    <citation type="submission" date="2016-09" db="EMBL/GenBank/DDBJ databases">
        <title>Extensive genetic diversity and differential bi-allelic expression allows diatom success in the polar Southern Ocean.</title>
        <authorList>
            <consortium name="DOE Joint Genome Institute"/>
            <person name="Mock T."/>
            <person name="Otillar R.P."/>
            <person name="Strauss J."/>
            <person name="Dupont C."/>
            <person name="Frickenhaus S."/>
            <person name="Maumus F."/>
            <person name="Mcmullan M."/>
            <person name="Sanges R."/>
            <person name="Schmutz J."/>
            <person name="Toseland A."/>
            <person name="Valas R."/>
            <person name="Veluchamy A."/>
            <person name="Ward B.J."/>
            <person name="Allen A."/>
            <person name="Barry K."/>
            <person name="Falciatore A."/>
            <person name="Ferrante M."/>
            <person name="Fortunato A.E."/>
            <person name="Gloeckner G."/>
            <person name="Gruber A."/>
            <person name="Hipkin R."/>
            <person name="Janech M."/>
            <person name="Kroth P."/>
            <person name="Leese F."/>
            <person name="Lindquist E."/>
            <person name="Lyon B.R."/>
            <person name="Martin J."/>
            <person name="Mayer C."/>
            <person name="Parker M."/>
            <person name="Quesneville H."/>
            <person name="Raymond J."/>
            <person name="Uhlig C."/>
            <person name="Valentin K.U."/>
            <person name="Worden A.Z."/>
            <person name="Armbrust E.V."/>
            <person name="Bowler C."/>
            <person name="Green B."/>
            <person name="Moulton V."/>
            <person name="Van Oosterhout C."/>
            <person name="Grigoriev I."/>
        </authorList>
    </citation>
    <scope>NUCLEOTIDE SEQUENCE [LARGE SCALE GENOMIC DNA]</scope>
    <source>
        <strain evidence="6 7">CCMP1102</strain>
    </source>
</reference>
<accession>A0A1E7FJ77</accession>
<dbReference type="GO" id="GO:0071038">
    <property type="term" value="P:TRAMP-dependent tRNA surveillance pathway"/>
    <property type="evidence" value="ECO:0007669"/>
    <property type="project" value="TreeGrafter"/>
</dbReference>
<keyword evidence="7" id="KW-1185">Reference proteome</keyword>
<dbReference type="GO" id="GO:0071035">
    <property type="term" value="P:nuclear polyadenylation-dependent rRNA catabolic process"/>
    <property type="evidence" value="ECO:0007669"/>
    <property type="project" value="TreeGrafter"/>
</dbReference>
<feature type="compositionally biased region" description="Acidic residues" evidence="4">
    <location>
        <begin position="563"/>
        <end position="582"/>
    </location>
</feature>
<gene>
    <name evidence="6" type="ORF">FRACYDRAFT_238519</name>
</gene>
<feature type="compositionally biased region" description="Basic residues" evidence="4">
    <location>
        <begin position="1155"/>
        <end position="1184"/>
    </location>
</feature>
<feature type="compositionally biased region" description="Basic and acidic residues" evidence="4">
    <location>
        <begin position="156"/>
        <end position="172"/>
    </location>
</feature>
<dbReference type="Pfam" id="PF00249">
    <property type="entry name" value="Myb_DNA-binding"/>
    <property type="match status" value="1"/>
</dbReference>
<proteinExistence type="predicted"/>
<dbReference type="GO" id="GO:0071037">
    <property type="term" value="P:nuclear polyadenylation-dependent snRNA catabolic process"/>
    <property type="evidence" value="ECO:0007669"/>
    <property type="project" value="TreeGrafter"/>
</dbReference>
<keyword evidence="2" id="KW-0677">Repeat</keyword>
<evidence type="ECO:0000256" key="4">
    <source>
        <dbReference type="SAM" id="MobiDB-lite"/>
    </source>
</evidence>
<evidence type="ECO:0000256" key="1">
    <source>
        <dbReference type="ARBA" id="ARBA00004123"/>
    </source>
</evidence>